<dbReference type="SUPFAM" id="SSF88659">
    <property type="entry name" value="Sigma3 and sigma4 domains of RNA polymerase sigma factors"/>
    <property type="match status" value="1"/>
</dbReference>
<dbReference type="Pfam" id="PF08281">
    <property type="entry name" value="Sigma70_r4_2"/>
    <property type="match status" value="1"/>
</dbReference>
<dbReference type="OrthoDB" id="2080364at2"/>
<dbReference type="InterPro" id="IPR014284">
    <property type="entry name" value="RNA_pol_sigma-70_dom"/>
</dbReference>
<evidence type="ECO:0000256" key="1">
    <source>
        <dbReference type="ARBA" id="ARBA00010641"/>
    </source>
</evidence>
<reference evidence="9 10" key="1">
    <citation type="journal article" date="2019" name="Front. Microbiol.">
        <title>Thermoanaerosceptrum fracticalcis gen. nov. sp. nov., a Novel Fumarate-Fermenting Microorganism From a Deep Fractured Carbonate Aquifer of the US Great Basin.</title>
        <authorList>
            <person name="Hamilton-Brehm S.D."/>
            <person name="Stewart L.E."/>
            <person name="Zavarin M."/>
            <person name="Caldwell M."/>
            <person name="Lawson P.A."/>
            <person name="Onstott T.C."/>
            <person name="Grzymski J."/>
            <person name="Neveux I."/>
            <person name="Lollar B.S."/>
            <person name="Russell C.E."/>
            <person name="Moser D.P."/>
        </authorList>
    </citation>
    <scope>NUCLEOTIDE SEQUENCE [LARGE SCALE GENOMIC DNA]</scope>
    <source>
        <strain evidence="9 10">DRI-13</strain>
    </source>
</reference>
<dbReference type="Gene3D" id="1.10.1740.10">
    <property type="match status" value="1"/>
</dbReference>
<dbReference type="Gene3D" id="1.10.10.10">
    <property type="entry name" value="Winged helix-like DNA-binding domain superfamily/Winged helix DNA-binding domain"/>
    <property type="match status" value="1"/>
</dbReference>
<dbReference type="InterPro" id="IPR007627">
    <property type="entry name" value="RNA_pol_sigma70_r2"/>
</dbReference>
<dbReference type="Pfam" id="PF04542">
    <property type="entry name" value="Sigma70_r2"/>
    <property type="match status" value="1"/>
</dbReference>
<proteinExistence type="inferred from homology"/>
<dbReference type="PROSITE" id="PS01063">
    <property type="entry name" value="SIGMA70_ECF"/>
    <property type="match status" value="1"/>
</dbReference>
<sequence length="180" mass="20950">MIDPSLIEQVKAGNLTAFEKLLQSTQQKGFNIAYGILHDTLDAEDVLQEAYLQVFHNIKKLKTAEAFKSWFGKIITHLSFRRSKEKGRFKTIPLHEITQVETTFSDSPETFMVKQEEKEQLIKALKFLPDEYRAALILREWEDYSYQEISEVLDIPLGTVKSRLFSARKMLFNKLKEGDM</sequence>
<feature type="domain" description="RNA polymerase sigma factor 70 region 4 type 2" evidence="8">
    <location>
        <begin position="119"/>
        <end position="171"/>
    </location>
</feature>
<dbReference type="InterPro" id="IPR039425">
    <property type="entry name" value="RNA_pol_sigma-70-like"/>
</dbReference>
<dbReference type="RefSeq" id="WP_034425620.1">
    <property type="nucleotide sequence ID" value="NZ_CP045798.1"/>
</dbReference>
<gene>
    <name evidence="9" type="ORF">BR63_01035</name>
</gene>
<evidence type="ECO:0000256" key="4">
    <source>
        <dbReference type="ARBA" id="ARBA00023125"/>
    </source>
</evidence>
<protein>
    <recommendedName>
        <fullName evidence="6">RNA polymerase sigma factor</fullName>
    </recommendedName>
</protein>
<dbReference type="GO" id="GO:0003677">
    <property type="term" value="F:DNA binding"/>
    <property type="evidence" value="ECO:0007669"/>
    <property type="project" value="UniProtKB-KW"/>
</dbReference>
<comment type="similarity">
    <text evidence="1 6">Belongs to the sigma-70 factor family. ECF subfamily.</text>
</comment>
<dbReference type="KEGG" id="tfr:BR63_01035"/>
<dbReference type="Proteomes" id="UP000515847">
    <property type="component" value="Chromosome"/>
</dbReference>
<dbReference type="EMBL" id="CP045798">
    <property type="protein sequence ID" value="QNB45029.1"/>
    <property type="molecule type" value="Genomic_DNA"/>
</dbReference>
<keyword evidence="5 6" id="KW-0804">Transcription</keyword>
<evidence type="ECO:0000256" key="2">
    <source>
        <dbReference type="ARBA" id="ARBA00023015"/>
    </source>
</evidence>
<evidence type="ECO:0000313" key="9">
    <source>
        <dbReference type="EMBL" id="QNB45029.1"/>
    </source>
</evidence>
<organism evidence="9 10">
    <name type="scientific">Thermanaerosceptrum fracticalcis</name>
    <dbReference type="NCBI Taxonomy" id="1712410"/>
    <lineage>
        <taxon>Bacteria</taxon>
        <taxon>Bacillati</taxon>
        <taxon>Bacillota</taxon>
        <taxon>Clostridia</taxon>
        <taxon>Eubacteriales</taxon>
        <taxon>Peptococcaceae</taxon>
        <taxon>Thermanaerosceptrum</taxon>
    </lineage>
</organism>
<dbReference type="PANTHER" id="PTHR43133:SF51">
    <property type="entry name" value="RNA POLYMERASE SIGMA FACTOR"/>
    <property type="match status" value="1"/>
</dbReference>
<evidence type="ECO:0000259" key="8">
    <source>
        <dbReference type="Pfam" id="PF08281"/>
    </source>
</evidence>
<keyword evidence="10" id="KW-1185">Reference proteome</keyword>
<dbReference type="GO" id="GO:0016987">
    <property type="term" value="F:sigma factor activity"/>
    <property type="evidence" value="ECO:0007669"/>
    <property type="project" value="UniProtKB-KW"/>
</dbReference>
<dbReference type="InterPro" id="IPR036388">
    <property type="entry name" value="WH-like_DNA-bd_sf"/>
</dbReference>
<dbReference type="GO" id="GO:0006950">
    <property type="term" value="P:response to stress"/>
    <property type="evidence" value="ECO:0007669"/>
    <property type="project" value="UniProtKB-ARBA"/>
</dbReference>
<keyword evidence="2 6" id="KW-0805">Transcription regulation</keyword>
<feature type="domain" description="RNA polymerase sigma-70 region 2" evidence="7">
    <location>
        <begin position="26"/>
        <end position="87"/>
    </location>
</feature>
<evidence type="ECO:0000256" key="6">
    <source>
        <dbReference type="RuleBase" id="RU000716"/>
    </source>
</evidence>
<keyword evidence="3 6" id="KW-0731">Sigma factor</keyword>
<evidence type="ECO:0000259" key="7">
    <source>
        <dbReference type="Pfam" id="PF04542"/>
    </source>
</evidence>
<dbReference type="InterPro" id="IPR013249">
    <property type="entry name" value="RNA_pol_sigma70_r4_t2"/>
</dbReference>
<evidence type="ECO:0000313" key="10">
    <source>
        <dbReference type="Proteomes" id="UP000515847"/>
    </source>
</evidence>
<accession>A0A7G6DYX5</accession>
<dbReference type="PANTHER" id="PTHR43133">
    <property type="entry name" value="RNA POLYMERASE ECF-TYPE SIGMA FACTO"/>
    <property type="match status" value="1"/>
</dbReference>
<name>A0A7G6DYX5_THEFR</name>
<evidence type="ECO:0000256" key="5">
    <source>
        <dbReference type="ARBA" id="ARBA00023163"/>
    </source>
</evidence>
<dbReference type="AlphaFoldDB" id="A0A7G6DYX5"/>
<dbReference type="GO" id="GO:0006352">
    <property type="term" value="P:DNA-templated transcription initiation"/>
    <property type="evidence" value="ECO:0007669"/>
    <property type="project" value="InterPro"/>
</dbReference>
<evidence type="ECO:0000256" key="3">
    <source>
        <dbReference type="ARBA" id="ARBA00023082"/>
    </source>
</evidence>
<dbReference type="InterPro" id="IPR013324">
    <property type="entry name" value="RNA_pol_sigma_r3/r4-like"/>
</dbReference>
<dbReference type="NCBIfam" id="TIGR02937">
    <property type="entry name" value="sigma70-ECF"/>
    <property type="match status" value="1"/>
</dbReference>
<dbReference type="InterPro" id="IPR000838">
    <property type="entry name" value="RNA_pol_sigma70_ECF_CS"/>
</dbReference>
<keyword evidence="4 6" id="KW-0238">DNA-binding</keyword>
<dbReference type="InterPro" id="IPR013325">
    <property type="entry name" value="RNA_pol_sigma_r2"/>
</dbReference>
<dbReference type="CDD" id="cd06171">
    <property type="entry name" value="Sigma70_r4"/>
    <property type="match status" value="1"/>
</dbReference>
<dbReference type="SUPFAM" id="SSF88946">
    <property type="entry name" value="Sigma2 domain of RNA polymerase sigma factors"/>
    <property type="match status" value="1"/>
</dbReference>